<dbReference type="EC" id="2.7.13.3" evidence="2"/>
<evidence type="ECO:0000313" key="12">
    <source>
        <dbReference type="EMBL" id="ALO14449.1"/>
    </source>
</evidence>
<evidence type="ECO:0000256" key="7">
    <source>
        <dbReference type="ARBA" id="ARBA00022840"/>
    </source>
</evidence>
<keyword evidence="4 12" id="KW-0808">Transferase</keyword>
<dbReference type="InterPro" id="IPR048437">
    <property type="entry name" value="MASE11"/>
</dbReference>
<proteinExistence type="predicted"/>
<gene>
    <name evidence="12" type="primary">dctB</name>
    <name evidence="12" type="ORF">L21SP5_00778</name>
</gene>
<keyword evidence="7" id="KW-0067">ATP-binding</keyword>
<dbReference type="InterPro" id="IPR036890">
    <property type="entry name" value="HATPase_C_sf"/>
</dbReference>
<keyword evidence="3" id="KW-0597">Phosphoprotein</keyword>
<evidence type="ECO:0000256" key="2">
    <source>
        <dbReference type="ARBA" id="ARBA00012438"/>
    </source>
</evidence>
<dbReference type="InterPro" id="IPR003594">
    <property type="entry name" value="HATPase_dom"/>
</dbReference>
<dbReference type="Pfam" id="PF02518">
    <property type="entry name" value="HATPase_c"/>
    <property type="match status" value="1"/>
</dbReference>
<keyword evidence="5" id="KW-0547">Nucleotide-binding</keyword>
<evidence type="ECO:0000256" key="4">
    <source>
        <dbReference type="ARBA" id="ARBA00022679"/>
    </source>
</evidence>
<dbReference type="PANTHER" id="PTHR43065:SF10">
    <property type="entry name" value="PEROXIDE STRESS-ACTIVATED HISTIDINE KINASE MAK3"/>
    <property type="match status" value="1"/>
</dbReference>
<reference evidence="12 13" key="1">
    <citation type="submission" date="2015-11" db="EMBL/GenBank/DDBJ databases">
        <title>Description and complete genome sequence of a novel strain predominating in hypersaline microbial mats and representing a new family of the Bacteriodetes phylum.</title>
        <authorList>
            <person name="Spring S."/>
            <person name="Bunk B."/>
            <person name="Sproer C."/>
            <person name="Klenk H.-P."/>
        </authorList>
    </citation>
    <scope>NUCLEOTIDE SEQUENCE [LARGE SCALE GENOMIC DNA]</scope>
    <source>
        <strain evidence="12 13">L21-Spi-D4</strain>
    </source>
</reference>
<dbReference type="RefSeq" id="WP_057951996.1">
    <property type="nucleotide sequence ID" value="NZ_CP013118.1"/>
</dbReference>
<dbReference type="Proteomes" id="UP000064893">
    <property type="component" value="Chromosome"/>
</dbReference>
<keyword evidence="6" id="KW-0418">Kinase</keyword>
<dbReference type="Gene3D" id="1.10.287.130">
    <property type="match status" value="1"/>
</dbReference>
<dbReference type="InterPro" id="IPR004358">
    <property type="entry name" value="Sig_transdc_His_kin-like_C"/>
</dbReference>
<dbReference type="Pfam" id="PF20969">
    <property type="entry name" value="MASE11"/>
    <property type="match status" value="1"/>
</dbReference>
<dbReference type="InterPro" id="IPR003661">
    <property type="entry name" value="HisK_dim/P_dom"/>
</dbReference>
<keyword evidence="10" id="KW-0472">Membrane</keyword>
<feature type="transmembrane region" description="Helical" evidence="10">
    <location>
        <begin position="153"/>
        <end position="173"/>
    </location>
</feature>
<feature type="domain" description="Histidine kinase" evidence="11">
    <location>
        <begin position="255"/>
        <end position="468"/>
    </location>
</feature>
<dbReference type="EMBL" id="CP013118">
    <property type="protein sequence ID" value="ALO14449.1"/>
    <property type="molecule type" value="Genomic_DNA"/>
</dbReference>
<keyword evidence="13" id="KW-1185">Reference proteome</keyword>
<dbReference type="GO" id="GO:0000155">
    <property type="term" value="F:phosphorelay sensor kinase activity"/>
    <property type="evidence" value="ECO:0007669"/>
    <property type="project" value="InterPro"/>
</dbReference>
<dbReference type="OrthoDB" id="1931120at2"/>
<feature type="transmembrane region" description="Helical" evidence="10">
    <location>
        <begin position="115"/>
        <end position="133"/>
    </location>
</feature>
<feature type="transmembrane region" description="Helical" evidence="10">
    <location>
        <begin position="12"/>
        <end position="30"/>
    </location>
</feature>
<dbReference type="InterPro" id="IPR036097">
    <property type="entry name" value="HisK_dim/P_sf"/>
</dbReference>
<evidence type="ECO:0000256" key="3">
    <source>
        <dbReference type="ARBA" id="ARBA00022553"/>
    </source>
</evidence>
<dbReference type="Gene3D" id="3.30.565.10">
    <property type="entry name" value="Histidine kinase-like ATPase, C-terminal domain"/>
    <property type="match status" value="1"/>
</dbReference>
<evidence type="ECO:0000256" key="6">
    <source>
        <dbReference type="ARBA" id="ARBA00022777"/>
    </source>
</evidence>
<evidence type="ECO:0000256" key="9">
    <source>
        <dbReference type="SAM" id="Coils"/>
    </source>
</evidence>
<evidence type="ECO:0000256" key="10">
    <source>
        <dbReference type="SAM" id="Phobius"/>
    </source>
</evidence>
<name>A0A0S2HWK2_9BACT</name>
<dbReference type="InterPro" id="IPR005467">
    <property type="entry name" value="His_kinase_dom"/>
</dbReference>
<sequence length="471" mass="54142">MSNNIDQLRKNILDVSLIITASLGTVAYLISLTRLMNNDVSITHFLELLVILTLITVTIFRKKLSTIFKASVFLLLVFFFSMYDAFFYGVFSAARIYIVLIPFFSFLYFSFSRVIIFHSIVLIGFIAIGYMHYSGIQSLPKEYHPNDYVLKFYPWIINAIHITIVAFIILLIMRKMLGRYENLLHELKQYKDHLERLVSKRTEELETTNEELKSANEELFEQREELQDTLESLKGAQNQLVQSEKMASLGILTAGVAHEINNPVNFIYSGTNAVEDYIKERFPEHIPHLNPYFDAINTGVDRTVNIVKSLGRYTRSEELPWNNFDLHEVLDDCLTMLYNKYKNRIKIHRKYSEQDLTILGNEGQIHQVFLNILVNAIDACFNEGNITIYTQKNADEFEVRIKDDGEGIKPGDLKHIFDPFFTTKDPGKGTGLGLSISQKIVNDHGGNIECESQLQNGTAFLIRLPLDHKAE</sequence>
<dbReference type="SMART" id="SM00388">
    <property type="entry name" value="HisKA"/>
    <property type="match status" value="1"/>
</dbReference>
<dbReference type="STRING" id="1307839.L21SP5_00778"/>
<dbReference type="CDD" id="cd00082">
    <property type="entry name" value="HisKA"/>
    <property type="match status" value="1"/>
</dbReference>
<organism evidence="12 13">
    <name type="scientific">Salinivirga cyanobacteriivorans</name>
    <dbReference type="NCBI Taxonomy" id="1307839"/>
    <lineage>
        <taxon>Bacteria</taxon>
        <taxon>Pseudomonadati</taxon>
        <taxon>Bacteroidota</taxon>
        <taxon>Bacteroidia</taxon>
        <taxon>Bacteroidales</taxon>
        <taxon>Salinivirgaceae</taxon>
        <taxon>Salinivirga</taxon>
    </lineage>
</organism>
<dbReference type="PATRIC" id="fig|1307839.3.peg.823"/>
<feature type="transmembrane region" description="Helical" evidence="10">
    <location>
        <begin position="42"/>
        <end position="60"/>
    </location>
</feature>
<dbReference type="SUPFAM" id="SSF47384">
    <property type="entry name" value="Homodimeric domain of signal transducing histidine kinase"/>
    <property type="match status" value="1"/>
</dbReference>
<keyword evidence="9" id="KW-0175">Coiled coil</keyword>
<evidence type="ECO:0000313" key="13">
    <source>
        <dbReference type="Proteomes" id="UP000064893"/>
    </source>
</evidence>
<dbReference type="AlphaFoldDB" id="A0A0S2HWK2"/>
<protein>
    <recommendedName>
        <fullName evidence="2">histidine kinase</fullName>
        <ecNumber evidence="2">2.7.13.3</ecNumber>
    </recommendedName>
</protein>
<evidence type="ECO:0000256" key="5">
    <source>
        <dbReference type="ARBA" id="ARBA00022741"/>
    </source>
</evidence>
<keyword evidence="8" id="KW-0902">Two-component regulatory system</keyword>
<evidence type="ECO:0000256" key="8">
    <source>
        <dbReference type="ARBA" id="ARBA00023012"/>
    </source>
</evidence>
<keyword evidence="10" id="KW-1133">Transmembrane helix</keyword>
<evidence type="ECO:0000259" key="11">
    <source>
        <dbReference type="PROSITE" id="PS50109"/>
    </source>
</evidence>
<dbReference type="PRINTS" id="PR00344">
    <property type="entry name" value="BCTRLSENSOR"/>
</dbReference>
<feature type="coiled-coil region" evidence="9">
    <location>
        <begin position="173"/>
        <end position="246"/>
    </location>
</feature>
<evidence type="ECO:0000256" key="1">
    <source>
        <dbReference type="ARBA" id="ARBA00000085"/>
    </source>
</evidence>
<dbReference type="PROSITE" id="PS50109">
    <property type="entry name" value="HIS_KIN"/>
    <property type="match status" value="1"/>
</dbReference>
<dbReference type="GO" id="GO:0005524">
    <property type="term" value="F:ATP binding"/>
    <property type="evidence" value="ECO:0007669"/>
    <property type="project" value="UniProtKB-KW"/>
</dbReference>
<dbReference type="SUPFAM" id="SSF55874">
    <property type="entry name" value="ATPase domain of HSP90 chaperone/DNA topoisomerase II/histidine kinase"/>
    <property type="match status" value="1"/>
</dbReference>
<dbReference type="PANTHER" id="PTHR43065">
    <property type="entry name" value="SENSOR HISTIDINE KINASE"/>
    <property type="match status" value="1"/>
</dbReference>
<accession>A0A0S2HWK2</accession>
<keyword evidence="10" id="KW-0812">Transmembrane</keyword>
<dbReference type="SMART" id="SM00387">
    <property type="entry name" value="HATPase_c"/>
    <property type="match status" value="1"/>
</dbReference>
<comment type="catalytic activity">
    <reaction evidence="1">
        <text>ATP + protein L-histidine = ADP + protein N-phospho-L-histidine.</text>
        <dbReference type="EC" id="2.7.13.3"/>
    </reaction>
</comment>
<dbReference type="KEGG" id="blq:L21SP5_00778"/>
<feature type="transmembrane region" description="Helical" evidence="10">
    <location>
        <begin position="67"/>
        <end position="83"/>
    </location>
</feature>